<accession>A0A918G3R2</accession>
<keyword evidence="3" id="KW-1185">Reference proteome</keyword>
<dbReference type="AlphaFoldDB" id="A0A918G3R2"/>
<dbReference type="RefSeq" id="WP_189208893.1">
    <property type="nucleotide sequence ID" value="NZ_BMRB01000001.1"/>
</dbReference>
<reference evidence="2" key="2">
    <citation type="submission" date="2020-09" db="EMBL/GenBank/DDBJ databases">
        <authorList>
            <person name="Sun Q."/>
            <person name="Ohkuma M."/>
        </authorList>
    </citation>
    <scope>NUCLEOTIDE SEQUENCE</scope>
    <source>
        <strain evidence="2">JCM 3276</strain>
    </source>
</reference>
<dbReference type="EMBL" id="BMRB01000001">
    <property type="protein sequence ID" value="GGS17976.1"/>
    <property type="molecule type" value="Genomic_DNA"/>
</dbReference>
<gene>
    <name evidence="2" type="ORF">GCM10010171_08110</name>
</gene>
<organism evidence="2 3">
    <name type="scientific">Actinokineospora fastidiosa</name>
    <dbReference type="NCBI Taxonomy" id="1816"/>
    <lineage>
        <taxon>Bacteria</taxon>
        <taxon>Bacillati</taxon>
        <taxon>Actinomycetota</taxon>
        <taxon>Actinomycetes</taxon>
        <taxon>Pseudonocardiales</taxon>
        <taxon>Pseudonocardiaceae</taxon>
        <taxon>Actinokineospora</taxon>
    </lineage>
</organism>
<feature type="chain" id="PRO_5039533343" evidence="1">
    <location>
        <begin position="24"/>
        <end position="391"/>
    </location>
</feature>
<reference evidence="2" key="1">
    <citation type="journal article" date="2014" name="Int. J. Syst. Evol. Microbiol.">
        <title>Complete genome sequence of Corynebacterium casei LMG S-19264T (=DSM 44701T), isolated from a smear-ripened cheese.</title>
        <authorList>
            <consortium name="US DOE Joint Genome Institute (JGI-PGF)"/>
            <person name="Walter F."/>
            <person name="Albersmeier A."/>
            <person name="Kalinowski J."/>
            <person name="Ruckert C."/>
        </authorList>
    </citation>
    <scope>NUCLEOTIDE SEQUENCE</scope>
    <source>
        <strain evidence="2">JCM 3276</strain>
    </source>
</reference>
<feature type="signal peptide" evidence="1">
    <location>
        <begin position="1"/>
        <end position="23"/>
    </location>
</feature>
<dbReference type="Proteomes" id="UP000660680">
    <property type="component" value="Unassembled WGS sequence"/>
</dbReference>
<evidence type="ECO:0000313" key="3">
    <source>
        <dbReference type="Proteomes" id="UP000660680"/>
    </source>
</evidence>
<proteinExistence type="predicted"/>
<keyword evidence="1" id="KW-0732">Signal</keyword>
<sequence>MRALTCGIAVAALVTAVALPGTAAAESAGTEYRSGRFVAAQPVRVHDSRSSGPVGSGQTARIGLGTALPSEATAVVLNLTVLGATATTRLTAHTAGGERSGATVHLRPNEIRSAQVTVGIGALSAVDVHNSSGETHVIADLVGYYQAGNGAGFHGATPVRVLDTRSSRSIPAGATRTVDFSARVPAGATAVTFLLTATGTSASHLTAWPAGRTRTAAATLHLPASEARTNLVTVALGERQSVSLYNQAGYAHVQVDLVGYYTETGGAAFRARAPVREYDSRADYANGMPGLPIPPRSRVSLSVAGSVPDDTTGVLLGVTGIEATETTYLTVWADARAPRPEVTAVSVPENRTVANAVVLGLTPGDLVTVYNNAGRVHATVDLLGYFHTGAA</sequence>
<comment type="caution">
    <text evidence="2">The sequence shown here is derived from an EMBL/GenBank/DDBJ whole genome shotgun (WGS) entry which is preliminary data.</text>
</comment>
<protein>
    <submittedName>
        <fullName evidence="2">Uncharacterized protein</fullName>
    </submittedName>
</protein>
<evidence type="ECO:0000313" key="2">
    <source>
        <dbReference type="EMBL" id="GGS17976.1"/>
    </source>
</evidence>
<evidence type="ECO:0000256" key="1">
    <source>
        <dbReference type="SAM" id="SignalP"/>
    </source>
</evidence>
<name>A0A918G3R2_9PSEU</name>